<keyword evidence="4" id="KW-1185">Reference proteome</keyword>
<dbReference type="EMBL" id="CAUYUJ010001842">
    <property type="protein sequence ID" value="CAK0797910.1"/>
    <property type="molecule type" value="Genomic_DNA"/>
</dbReference>
<feature type="region of interest" description="Disordered" evidence="2">
    <location>
        <begin position="260"/>
        <end position="301"/>
    </location>
</feature>
<accession>A0ABN9Q3Y7</accession>
<gene>
    <name evidence="3" type="ORF">PCOR1329_LOCUS6840</name>
</gene>
<name>A0ABN9Q3Y7_9DINO</name>
<feature type="compositionally biased region" description="Basic residues" evidence="2">
    <location>
        <begin position="184"/>
        <end position="194"/>
    </location>
</feature>
<organism evidence="3 4">
    <name type="scientific">Prorocentrum cordatum</name>
    <dbReference type="NCBI Taxonomy" id="2364126"/>
    <lineage>
        <taxon>Eukaryota</taxon>
        <taxon>Sar</taxon>
        <taxon>Alveolata</taxon>
        <taxon>Dinophyceae</taxon>
        <taxon>Prorocentrales</taxon>
        <taxon>Prorocentraceae</taxon>
        <taxon>Prorocentrum</taxon>
    </lineage>
</organism>
<feature type="region of interest" description="Disordered" evidence="2">
    <location>
        <begin position="362"/>
        <end position="384"/>
    </location>
</feature>
<dbReference type="InterPro" id="IPR018527">
    <property type="entry name" value="Rubredoxin_Fe_BS"/>
</dbReference>
<feature type="compositionally biased region" description="Pro residues" evidence="2">
    <location>
        <begin position="199"/>
        <end position="208"/>
    </location>
</feature>
<keyword evidence="1" id="KW-0479">Metal-binding</keyword>
<proteinExistence type="predicted"/>
<evidence type="ECO:0008006" key="5">
    <source>
        <dbReference type="Google" id="ProtNLM"/>
    </source>
</evidence>
<feature type="non-terminal residue" evidence="3">
    <location>
        <position position="384"/>
    </location>
</feature>
<feature type="compositionally biased region" description="Low complexity" evidence="2">
    <location>
        <begin position="290"/>
        <end position="301"/>
    </location>
</feature>
<feature type="compositionally biased region" description="Pro residues" evidence="2">
    <location>
        <begin position="217"/>
        <end position="227"/>
    </location>
</feature>
<protein>
    <recommendedName>
        <fullName evidence="5">RanBP2-type domain-containing protein</fullName>
    </recommendedName>
</protein>
<dbReference type="Gene3D" id="4.10.1060.10">
    <property type="entry name" value="Zinc finger, RanBP2-type"/>
    <property type="match status" value="1"/>
</dbReference>
<evidence type="ECO:0000313" key="4">
    <source>
        <dbReference type="Proteomes" id="UP001189429"/>
    </source>
</evidence>
<feature type="region of interest" description="Disordered" evidence="2">
    <location>
        <begin position="177"/>
        <end position="241"/>
    </location>
</feature>
<feature type="compositionally biased region" description="Low complexity" evidence="2">
    <location>
        <begin position="263"/>
        <end position="277"/>
    </location>
</feature>
<dbReference type="Proteomes" id="UP001189429">
    <property type="component" value="Unassembled WGS sequence"/>
</dbReference>
<comment type="caution">
    <text evidence="3">The sequence shown here is derived from an EMBL/GenBank/DDBJ whole genome shotgun (WGS) entry which is preliminary data.</text>
</comment>
<dbReference type="PROSITE" id="PS00202">
    <property type="entry name" value="RUBREDOXIN"/>
    <property type="match status" value="1"/>
</dbReference>
<evidence type="ECO:0000256" key="1">
    <source>
        <dbReference type="ARBA" id="ARBA00022723"/>
    </source>
</evidence>
<evidence type="ECO:0000313" key="3">
    <source>
        <dbReference type="EMBL" id="CAK0797910.1"/>
    </source>
</evidence>
<sequence length="384" mass="39827">MPPATVGPLDTSWTCPSCGLLVFRRHSRCQQCGTDRHGAAAAAALPESAPLGVIPAWRAGAAASEADGAGAMAEAERRMAVNVQNKEGWAEIARLKSKHGLSDHVELALKLLEPARLAQLLGNNLGWRLAEVESKDALLRQMVAASDPAVERLLLRLDAEEQLQCSHWAPHVASAPLRAVAKARPQRRGSRSRSRAAGPRPPPGPPPSLAQAQWLTPRPPRGPPPGHMPAAPLQQRPPAMVPPAMVPQAVLDGHLTSAPPARAAQASGVATANGAAAPPWPRMAGPNQLVASGADAPPPAVGGAQPPVRLAALLAGVNLASFVAPLARLGVEGPSDLPYVTEEDLEGMGMSVIQRRKFRNLVDGASGTGSTDAASEEPGSVPTR</sequence>
<reference evidence="3" key="1">
    <citation type="submission" date="2023-10" db="EMBL/GenBank/DDBJ databases">
        <authorList>
            <person name="Chen Y."/>
            <person name="Shah S."/>
            <person name="Dougan E. K."/>
            <person name="Thang M."/>
            <person name="Chan C."/>
        </authorList>
    </citation>
    <scope>NUCLEOTIDE SEQUENCE [LARGE SCALE GENOMIC DNA]</scope>
</reference>
<evidence type="ECO:0000256" key="2">
    <source>
        <dbReference type="SAM" id="MobiDB-lite"/>
    </source>
</evidence>
<feature type="compositionally biased region" description="Low complexity" evidence="2">
    <location>
        <begin position="228"/>
        <end position="238"/>
    </location>
</feature>